<feature type="region of interest" description="Disordered" evidence="4">
    <location>
        <begin position="99"/>
        <end position="126"/>
    </location>
</feature>
<dbReference type="GO" id="GO:0010468">
    <property type="term" value="P:regulation of gene expression"/>
    <property type="evidence" value="ECO:0007669"/>
    <property type="project" value="TreeGrafter"/>
</dbReference>
<evidence type="ECO:0000313" key="7">
    <source>
        <dbReference type="Proteomes" id="UP000298663"/>
    </source>
</evidence>
<dbReference type="InterPro" id="IPR035979">
    <property type="entry name" value="RBD_domain_sf"/>
</dbReference>
<dbReference type="SMART" id="SM00360">
    <property type="entry name" value="RRM"/>
    <property type="match status" value="1"/>
</dbReference>
<feature type="compositionally biased region" description="Basic and acidic residues" evidence="4">
    <location>
        <begin position="272"/>
        <end position="301"/>
    </location>
</feature>
<evidence type="ECO:0000256" key="1">
    <source>
        <dbReference type="ARBA" id="ARBA00004123"/>
    </source>
</evidence>
<dbReference type="SUPFAM" id="SSF54928">
    <property type="entry name" value="RNA-binding domain, RBD"/>
    <property type="match status" value="1"/>
</dbReference>
<protein>
    <recommendedName>
        <fullName evidence="5">RRM domain-containing protein</fullName>
    </recommendedName>
</protein>
<evidence type="ECO:0000256" key="2">
    <source>
        <dbReference type="ARBA" id="ARBA00023242"/>
    </source>
</evidence>
<dbReference type="EMBL" id="AZBU02000004">
    <property type="protein sequence ID" value="TKR82871.1"/>
    <property type="molecule type" value="Genomic_DNA"/>
</dbReference>
<evidence type="ECO:0000259" key="5">
    <source>
        <dbReference type="PROSITE" id="PS50102"/>
    </source>
</evidence>
<keyword evidence="7" id="KW-1185">Reference proteome</keyword>
<feature type="compositionally biased region" description="Basic and acidic residues" evidence="4">
    <location>
        <begin position="248"/>
        <end position="264"/>
    </location>
</feature>
<comment type="caution">
    <text evidence="6">The sequence shown here is derived from an EMBL/GenBank/DDBJ whole genome shotgun (WGS) entry which is preliminary data.</text>
</comment>
<reference evidence="6 7" key="2">
    <citation type="journal article" date="2019" name="G3 (Bethesda)">
        <title>Hybrid Assembly of the Genome of the Entomopathogenic Nematode Steinernema carpocapsae Identifies the X-Chromosome.</title>
        <authorList>
            <person name="Serra L."/>
            <person name="Macchietto M."/>
            <person name="Macias-Munoz A."/>
            <person name="McGill C.J."/>
            <person name="Rodriguez I.M."/>
            <person name="Rodriguez B."/>
            <person name="Murad R."/>
            <person name="Mortazavi A."/>
        </authorList>
    </citation>
    <scope>NUCLEOTIDE SEQUENCE [LARGE SCALE GENOMIC DNA]</scope>
    <source>
        <strain evidence="6 7">ALL</strain>
    </source>
</reference>
<dbReference type="Proteomes" id="UP000298663">
    <property type="component" value="Unassembled WGS sequence"/>
</dbReference>
<evidence type="ECO:0000313" key="6">
    <source>
        <dbReference type="EMBL" id="TKR82871.1"/>
    </source>
</evidence>
<dbReference type="OrthoDB" id="78437at2759"/>
<dbReference type="InterPro" id="IPR000504">
    <property type="entry name" value="RRM_dom"/>
</dbReference>
<proteinExistence type="predicted"/>
<comment type="subcellular location">
    <subcellularLocation>
        <location evidence="1">Nucleus</location>
    </subcellularLocation>
</comment>
<dbReference type="GO" id="GO:0003723">
    <property type="term" value="F:RNA binding"/>
    <property type="evidence" value="ECO:0007669"/>
    <property type="project" value="UniProtKB-UniRule"/>
</dbReference>
<keyword evidence="3" id="KW-0694">RNA-binding</keyword>
<dbReference type="Pfam" id="PF00076">
    <property type="entry name" value="RRM_1"/>
    <property type="match status" value="1"/>
</dbReference>
<dbReference type="GO" id="GO:0005654">
    <property type="term" value="C:nucleoplasm"/>
    <property type="evidence" value="ECO:0007669"/>
    <property type="project" value="TreeGrafter"/>
</dbReference>
<gene>
    <name evidence="6" type="ORF">L596_016545</name>
</gene>
<dbReference type="PROSITE" id="PS50102">
    <property type="entry name" value="RRM"/>
    <property type="match status" value="1"/>
</dbReference>
<feature type="domain" description="RRM" evidence="5">
    <location>
        <begin position="128"/>
        <end position="206"/>
    </location>
</feature>
<dbReference type="InterPro" id="IPR012677">
    <property type="entry name" value="Nucleotide-bd_a/b_plait_sf"/>
</dbReference>
<name>A0A4U5NJG2_STECR</name>
<keyword evidence="2" id="KW-0539">Nucleus</keyword>
<feature type="compositionally biased region" description="Basic and acidic residues" evidence="4">
    <location>
        <begin position="10"/>
        <end position="26"/>
    </location>
</feature>
<feature type="region of interest" description="Disordered" evidence="4">
    <location>
        <begin position="248"/>
        <end position="310"/>
    </location>
</feature>
<dbReference type="GO" id="GO:0000785">
    <property type="term" value="C:chromatin"/>
    <property type="evidence" value="ECO:0007669"/>
    <property type="project" value="TreeGrafter"/>
</dbReference>
<evidence type="ECO:0000256" key="3">
    <source>
        <dbReference type="PROSITE-ProRule" id="PRU00176"/>
    </source>
</evidence>
<sequence length="310" mass="37332">MAPNAWSFSESRESRSTSRKRDDMKSKIKEEVDVCKIYCERQLQERVKKEIKKKSYEMKDALKDDASEWKMRKRENLREFHPSKHRSVRDRLSGPGFQRMKQREERFQSNKKLKINKPQESSTPRHERKIFVGGLHHEIFAEDLWEHFSKFAEIQKVTFPKDKDSKDHRGYAYVLFKEKDKMKTILNPNYVHIVKGRDMDVQSVMPLVNRKTLDEKKREKEQEAKYERVYLNPFQSYLVPKVTPEIKEQIKEEPQDDWQPKQVEEEPEDYEESGRNIKPETVDDYPDVKIDNRIQHEKEEGELTDSCEEY</sequence>
<dbReference type="STRING" id="34508.A0A4U5NJG2"/>
<evidence type="ECO:0000256" key="4">
    <source>
        <dbReference type="SAM" id="MobiDB-lite"/>
    </source>
</evidence>
<accession>A0A4U5NJG2</accession>
<dbReference type="PANTHER" id="PTHR48033">
    <property type="entry name" value="RNA-BINDING (RRM/RBD/RNP MOTIFS) FAMILY PROTEIN"/>
    <property type="match status" value="1"/>
</dbReference>
<dbReference type="PANTHER" id="PTHR48033:SF10">
    <property type="entry name" value="RNA-BINDING PROTEIN SQUID"/>
    <property type="match status" value="1"/>
</dbReference>
<organism evidence="6 7">
    <name type="scientific">Steinernema carpocapsae</name>
    <name type="common">Entomopathogenic nematode</name>
    <dbReference type="NCBI Taxonomy" id="34508"/>
    <lineage>
        <taxon>Eukaryota</taxon>
        <taxon>Metazoa</taxon>
        <taxon>Ecdysozoa</taxon>
        <taxon>Nematoda</taxon>
        <taxon>Chromadorea</taxon>
        <taxon>Rhabditida</taxon>
        <taxon>Tylenchina</taxon>
        <taxon>Panagrolaimomorpha</taxon>
        <taxon>Strongyloidoidea</taxon>
        <taxon>Steinernematidae</taxon>
        <taxon>Steinernema</taxon>
    </lineage>
</organism>
<dbReference type="AlphaFoldDB" id="A0A4U5NJG2"/>
<reference evidence="6 7" key="1">
    <citation type="journal article" date="2015" name="Genome Biol.">
        <title>Comparative genomics of Steinernema reveals deeply conserved gene regulatory networks.</title>
        <authorList>
            <person name="Dillman A.R."/>
            <person name="Macchietto M."/>
            <person name="Porter C.F."/>
            <person name="Rogers A."/>
            <person name="Williams B."/>
            <person name="Antoshechkin I."/>
            <person name="Lee M.M."/>
            <person name="Goodwin Z."/>
            <person name="Lu X."/>
            <person name="Lewis E.E."/>
            <person name="Goodrich-Blair H."/>
            <person name="Stock S.P."/>
            <person name="Adams B.J."/>
            <person name="Sternberg P.W."/>
            <person name="Mortazavi A."/>
        </authorList>
    </citation>
    <scope>NUCLEOTIDE SEQUENCE [LARGE SCALE GENOMIC DNA]</scope>
    <source>
        <strain evidence="6 7">ALL</strain>
    </source>
</reference>
<dbReference type="Gene3D" id="3.30.70.330">
    <property type="match status" value="1"/>
</dbReference>
<feature type="region of interest" description="Disordered" evidence="4">
    <location>
        <begin position="1"/>
        <end position="26"/>
    </location>
</feature>
<dbReference type="CDD" id="cd00590">
    <property type="entry name" value="RRM_SF"/>
    <property type="match status" value="1"/>
</dbReference>